<evidence type="ECO:0000313" key="1">
    <source>
        <dbReference type="EMBL" id="AJA09334.1"/>
    </source>
</evidence>
<accession>A0A0A7PH86</accession>
<dbReference type="Pfam" id="PF04245">
    <property type="entry name" value="NA37"/>
    <property type="match status" value="1"/>
</dbReference>
<dbReference type="RefSeq" id="WP_039575002.1">
    <property type="nucleotide sequence ID" value="NZ_CP009122.1"/>
</dbReference>
<dbReference type="OrthoDB" id="1414497at2"/>
<dbReference type="KEGG" id="sphk:SKP52_12195"/>
<dbReference type="InterPro" id="IPR007358">
    <property type="entry name" value="Nucleoid_associated_NdpA"/>
</dbReference>
<organism evidence="1 2">
    <name type="scientific">Sphingopyxis fribergensis</name>
    <dbReference type="NCBI Taxonomy" id="1515612"/>
    <lineage>
        <taxon>Bacteria</taxon>
        <taxon>Pseudomonadati</taxon>
        <taxon>Pseudomonadota</taxon>
        <taxon>Alphaproteobacteria</taxon>
        <taxon>Sphingomonadales</taxon>
        <taxon>Sphingomonadaceae</taxon>
        <taxon>Sphingopyxis</taxon>
    </lineage>
</organism>
<name>A0A0A7PH86_9SPHN</name>
<dbReference type="Proteomes" id="UP000030907">
    <property type="component" value="Chromosome"/>
</dbReference>
<dbReference type="HOGENOM" id="CLU_064744_0_0_5"/>
<dbReference type="GO" id="GO:0009295">
    <property type="term" value="C:nucleoid"/>
    <property type="evidence" value="ECO:0007669"/>
    <property type="project" value="InterPro"/>
</dbReference>
<dbReference type="EMBL" id="CP009122">
    <property type="protein sequence ID" value="AJA09334.1"/>
    <property type="molecule type" value="Genomic_DNA"/>
</dbReference>
<gene>
    <name evidence="1" type="ORF">SKP52_12195</name>
</gene>
<sequence>MALENLTVGRVCLHEVYVRDDAGNVVQPQYAQGLFQLQGAALNAFRSRVLAAFKSDGHCMEMAIRDSGAGSAVAAGAELLNAANDGDFIIQSRHFADKLAASQTSQRIPGGVVVVFEGSVGQPANRFFAVMKAELHEAFQKTGNLQARFVSDLFLSKGTKLYKIGLFMDEGAADGADFPDGWSPLLFDQLLTASRRDGAANYFYSNFLGLDIPEDSAHRVKQFFEQTKGYIRSSNLPRDQKVDLFNGLYTYLKVDQSPTIQVQQFADNYLPNDVANNYVAFMRGQGFPARAVDKDLREVQGSLKVRQVRFGNKVTLSGPPQAFAEMVTMETVEAADGGVVTHITIKGGIENPE</sequence>
<evidence type="ECO:0000313" key="2">
    <source>
        <dbReference type="Proteomes" id="UP000030907"/>
    </source>
</evidence>
<dbReference type="STRING" id="1515612.SKP52_12195"/>
<keyword evidence="2" id="KW-1185">Reference proteome</keyword>
<proteinExistence type="predicted"/>
<reference evidence="1 2" key="1">
    <citation type="journal article" date="2015" name="Int. J. Syst. Evol. Microbiol.">
        <title>Description of Sphingopyxis fribergensis sp. nov. - a soil bacterium with the ability to degrade styrene and phenylacetic acid.</title>
        <authorList>
            <person name="Oelschlagel M."/>
            <person name="Ruckert C."/>
            <person name="Kalinowski J."/>
            <person name="Schmidt G."/>
            <person name="Schlomann M."/>
            <person name="Tischler D."/>
        </authorList>
    </citation>
    <scope>NUCLEOTIDE SEQUENCE [LARGE SCALE GENOMIC DNA]</scope>
    <source>
        <strain evidence="1 2">Kp5.2</strain>
    </source>
</reference>
<dbReference type="AlphaFoldDB" id="A0A0A7PH86"/>
<protein>
    <submittedName>
        <fullName evidence="1">Putative phage associated protein</fullName>
    </submittedName>
</protein>